<dbReference type="Pfam" id="PF13391">
    <property type="entry name" value="HNH_2"/>
    <property type="match status" value="1"/>
</dbReference>
<dbReference type="GO" id="GO:0004519">
    <property type="term" value="F:endonuclease activity"/>
    <property type="evidence" value="ECO:0007669"/>
    <property type="project" value="UniProtKB-KW"/>
</dbReference>
<gene>
    <name evidence="2" type="ORF">C5F51_09825</name>
</gene>
<evidence type="ECO:0000313" key="3">
    <source>
        <dbReference type="Proteomes" id="UP000238356"/>
    </source>
</evidence>
<keyword evidence="2" id="KW-0255">Endonuclease</keyword>
<reference evidence="2 3" key="1">
    <citation type="submission" date="2018-02" db="EMBL/GenBank/DDBJ databases">
        <title>8 Nocardia nova and 1 Nocardia cyriacigeorgica strain used for evolution to TMP-SMX.</title>
        <authorList>
            <person name="Mehta H."/>
            <person name="Weng J."/>
            <person name="Shamoo Y."/>
        </authorList>
    </citation>
    <scope>NUCLEOTIDE SEQUENCE [LARGE SCALE GENOMIC DNA]</scope>
    <source>
        <strain evidence="2 3">BAA2227</strain>
    </source>
</reference>
<keyword evidence="2" id="KW-0540">Nuclease</keyword>
<evidence type="ECO:0000259" key="1">
    <source>
        <dbReference type="Pfam" id="PF13391"/>
    </source>
</evidence>
<dbReference type="EMBL" id="PSZD01000005">
    <property type="protein sequence ID" value="PPJ29784.1"/>
    <property type="molecule type" value="Genomic_DNA"/>
</dbReference>
<dbReference type="Proteomes" id="UP000238356">
    <property type="component" value="Unassembled WGS sequence"/>
</dbReference>
<keyword evidence="3" id="KW-1185">Reference proteome</keyword>
<sequence>MDTTFEQALREAMFRHLDELVRETGVVTRDQLWDFIVDGKVHRLIDRNRGIRNPAEMNATLSILSDPRSSYSDEEVDESLFAYAYREGSINGDNRKLRRAFELELPLILLRKIADGVFVPVYPVYVVADDQENRRFLIALDDSLRSISDPLHPRDIERRYIERVTKQRLHQPEFRGRVLHAYEFQCTVCNLKHGELLDAAHIIADGERDGTPTVDNGLSMCKIHHAAYDSNFLGISPDYEVRINDALMKEKDGPMLRHGLQEMNGRKLFVPSRKQHQPSQDRLAVRFAEFTAAS</sequence>
<dbReference type="AlphaFoldDB" id="A0A2S6A8Y9"/>
<proteinExistence type="predicted"/>
<name>A0A2S6A8Y9_9NOCA</name>
<keyword evidence="2" id="KW-0378">Hydrolase</keyword>
<dbReference type="InterPro" id="IPR003615">
    <property type="entry name" value="HNH_nuc"/>
</dbReference>
<comment type="caution">
    <text evidence="2">The sequence shown here is derived from an EMBL/GenBank/DDBJ whole genome shotgun (WGS) entry which is preliminary data.</text>
</comment>
<protein>
    <submittedName>
        <fullName evidence="2">Restriction endonuclease</fullName>
    </submittedName>
</protein>
<accession>A0A2S6A8Y9</accession>
<feature type="domain" description="HNH nuclease" evidence="1">
    <location>
        <begin position="186"/>
        <end position="235"/>
    </location>
</feature>
<dbReference type="RefSeq" id="WP_104362991.1">
    <property type="nucleotide sequence ID" value="NZ_PSZD01000005.1"/>
</dbReference>
<evidence type="ECO:0000313" key="2">
    <source>
        <dbReference type="EMBL" id="PPJ29784.1"/>
    </source>
</evidence>
<organism evidence="2 3">
    <name type="scientific">Nocardia nova</name>
    <dbReference type="NCBI Taxonomy" id="37330"/>
    <lineage>
        <taxon>Bacteria</taxon>
        <taxon>Bacillati</taxon>
        <taxon>Actinomycetota</taxon>
        <taxon>Actinomycetes</taxon>
        <taxon>Mycobacteriales</taxon>
        <taxon>Nocardiaceae</taxon>
        <taxon>Nocardia</taxon>
    </lineage>
</organism>